<reference evidence="3 5" key="2">
    <citation type="journal article" date="2015" name="Genome Announc.">
        <title>Expanding the biotechnology potential of lactobacilli through comparative genomics of 213 strains and associated genera.</title>
        <authorList>
            <person name="Sun Z."/>
            <person name="Harris H.M."/>
            <person name="McCann A."/>
            <person name="Guo C."/>
            <person name="Argimon S."/>
            <person name="Zhang W."/>
            <person name="Yang X."/>
            <person name="Jeffery I.B."/>
            <person name="Cooney J.C."/>
            <person name="Kagawa T.F."/>
            <person name="Liu W."/>
            <person name="Song Y."/>
            <person name="Salvetti E."/>
            <person name="Wrobel A."/>
            <person name="Rasinkangas P."/>
            <person name="Parkhill J."/>
            <person name="Rea M.C."/>
            <person name="O'Sullivan O."/>
            <person name="Ritari J."/>
            <person name="Douillard F.P."/>
            <person name="Paul Ross R."/>
            <person name="Yang R."/>
            <person name="Briner A.E."/>
            <person name="Felis G.E."/>
            <person name="de Vos W.M."/>
            <person name="Barrangou R."/>
            <person name="Klaenhammer T.R."/>
            <person name="Caufield P.W."/>
            <person name="Cui Y."/>
            <person name="Zhang H."/>
            <person name="O'Toole P.W."/>
        </authorList>
    </citation>
    <scope>NUCLEOTIDE SEQUENCE [LARGE SCALE GENOMIC DNA]</scope>
    <source>
        <strain evidence="3 5">DSM 23908</strain>
    </source>
</reference>
<protein>
    <submittedName>
        <fullName evidence="2">Predicted membrane protein</fullName>
    </submittedName>
</protein>
<proteinExistence type="predicted"/>
<dbReference type="Proteomes" id="UP000009326">
    <property type="component" value="Unassembled WGS sequence"/>
</dbReference>
<dbReference type="OrthoDB" id="1650985at2"/>
<dbReference type="PATRIC" id="fig|1423751.3.peg.596"/>
<dbReference type="EMBL" id="CAKC01000009">
    <property type="protein sequence ID" value="CCI86289.1"/>
    <property type="molecule type" value="Genomic_DNA"/>
</dbReference>
<accession>I7KMT1</accession>
<evidence type="ECO:0000313" key="5">
    <source>
        <dbReference type="Proteomes" id="UP000051521"/>
    </source>
</evidence>
<sequence length="201" mass="23582">MLSEQTQKAFIKIYVLLILNLEFWFFSLMGLIVLGIGPALRTITEQFLTYGYDYRQYTFKKLWNFYWKIFWQANSRALPLLALMLFLFYDIYLTSQIKAAWMLPVVFLIIFVLFITCMVAINVLLLDSNFEIEFKNVFKLAFIQFFSDIRALGLCLTGLIIISALTALWPGLLLFLTFSTTVVWANHSYRNWIKQIDGKIS</sequence>
<evidence type="ECO:0000313" key="4">
    <source>
        <dbReference type="Proteomes" id="UP000009326"/>
    </source>
</evidence>
<name>I7KMT1_9LACO</name>
<comment type="caution">
    <text evidence="2">The sequence shown here is derived from an EMBL/GenBank/DDBJ whole genome shotgun (WGS) entry which is preliminary data.</text>
</comment>
<evidence type="ECO:0000313" key="2">
    <source>
        <dbReference type="EMBL" id="CCI86289.1"/>
    </source>
</evidence>
<dbReference type="Proteomes" id="UP000051521">
    <property type="component" value="Unassembled WGS sequence"/>
</dbReference>
<feature type="transmembrane region" description="Helical" evidence="1">
    <location>
        <begin position="65"/>
        <end position="89"/>
    </location>
</feature>
<keyword evidence="1" id="KW-0472">Membrane</keyword>
<dbReference type="STRING" id="1423751.FC38_GL000573"/>
<dbReference type="InterPro" id="IPR006938">
    <property type="entry name" value="DUF624"/>
</dbReference>
<dbReference type="RefSeq" id="WP_008472179.1">
    <property type="nucleotide sequence ID" value="NZ_AYZO01000019.1"/>
</dbReference>
<dbReference type="EMBL" id="AYZO01000019">
    <property type="protein sequence ID" value="KRN11726.1"/>
    <property type="molecule type" value="Genomic_DNA"/>
</dbReference>
<keyword evidence="5" id="KW-1185">Reference proteome</keyword>
<reference evidence="2 4" key="1">
    <citation type="submission" date="2012-06" db="EMBL/GenBank/DDBJ databases">
        <title>Draft genome sequence of Lactobacillus gigeriorum CRBIP 24.85T, isolated from chicken crop.</title>
        <authorList>
            <person name="Cousin S."/>
            <person name="Ma L."/>
            <person name="Creno S."/>
            <person name="Clermont D."/>
            <person name="Loux V."/>
            <person name="Bizet C."/>
            <person name="Bouchier C."/>
        </authorList>
    </citation>
    <scope>NUCLEOTIDE SEQUENCE [LARGE SCALE GENOMIC DNA]</scope>
    <source>
        <strain evidence="4">CRBIP 24.85T</strain>
        <strain evidence="2">Type strain: CRBIP 24.85</strain>
    </source>
</reference>
<feature type="transmembrane region" description="Helical" evidence="1">
    <location>
        <begin position="23"/>
        <end position="44"/>
    </location>
</feature>
<keyword evidence="1" id="KW-1133">Transmembrane helix</keyword>
<feature type="transmembrane region" description="Helical" evidence="1">
    <location>
        <begin position="101"/>
        <end position="125"/>
    </location>
</feature>
<keyword evidence="1" id="KW-0812">Transmembrane</keyword>
<gene>
    <name evidence="2" type="ORF">BN52_06350</name>
    <name evidence="3" type="ORF">FC38_GL000573</name>
</gene>
<dbReference type="Pfam" id="PF04854">
    <property type="entry name" value="DUF624"/>
    <property type="match status" value="1"/>
</dbReference>
<dbReference type="AlphaFoldDB" id="I7KMT1"/>
<evidence type="ECO:0000256" key="1">
    <source>
        <dbReference type="SAM" id="Phobius"/>
    </source>
</evidence>
<organism evidence="2 4">
    <name type="scientific">Lactobacillus gigeriorum DSM 23908 = CRBIP 24.85</name>
    <dbReference type="NCBI Taxonomy" id="1423751"/>
    <lineage>
        <taxon>Bacteria</taxon>
        <taxon>Bacillati</taxon>
        <taxon>Bacillota</taxon>
        <taxon>Bacilli</taxon>
        <taxon>Lactobacillales</taxon>
        <taxon>Lactobacillaceae</taxon>
        <taxon>Lactobacillus</taxon>
    </lineage>
</organism>
<evidence type="ECO:0000313" key="3">
    <source>
        <dbReference type="EMBL" id="KRN11726.1"/>
    </source>
</evidence>